<evidence type="ECO:0000313" key="3">
    <source>
        <dbReference type="Proteomes" id="UP000194236"/>
    </source>
</evidence>
<feature type="region of interest" description="Disordered" evidence="1">
    <location>
        <begin position="160"/>
        <end position="200"/>
    </location>
</feature>
<comment type="caution">
    <text evidence="2">The sequence shown here is derived from an EMBL/GenBank/DDBJ whole genome shotgun (WGS) entry which is preliminary data.</text>
</comment>
<dbReference type="Proteomes" id="UP000194236">
    <property type="component" value="Unassembled WGS sequence"/>
</dbReference>
<sequence length="200" mass="22054">MHVKIAWNIYQDRKYGNNHIHHNINHNDNDDRNKHCNDEQVVRSASNERNIKKENSSFIPMMAAGKSHRSSSSSSAKSKQQSHANSNIATVTHVESIHNPPQPAPPPSDPVLLSISNYSTTTVKALDPYNGLTTLTRSQSVTTITQQYPTRFGHTLSAPPNLPALYPPQPSGSAGSFDMWPRPPPPSPLTSTAIYGRNNQ</sequence>
<protein>
    <submittedName>
        <fullName evidence="2">Uncharacterized protein</fullName>
    </submittedName>
</protein>
<feature type="compositionally biased region" description="Pro residues" evidence="1">
    <location>
        <begin position="160"/>
        <end position="170"/>
    </location>
</feature>
<dbReference type="EMBL" id="MUJZ01068718">
    <property type="protein sequence ID" value="OTF69814.1"/>
    <property type="molecule type" value="Genomic_DNA"/>
</dbReference>
<evidence type="ECO:0000256" key="1">
    <source>
        <dbReference type="SAM" id="MobiDB-lite"/>
    </source>
</evidence>
<accession>A0A1Y3APQ8</accession>
<feature type="non-terminal residue" evidence="2">
    <location>
        <position position="200"/>
    </location>
</feature>
<feature type="compositionally biased region" description="Polar residues" evidence="1">
    <location>
        <begin position="189"/>
        <end position="200"/>
    </location>
</feature>
<reference evidence="2 3" key="1">
    <citation type="submission" date="2017-03" db="EMBL/GenBank/DDBJ databases">
        <title>Genome Survey of Euroglyphus maynei.</title>
        <authorList>
            <person name="Arlian L.G."/>
            <person name="Morgan M.S."/>
            <person name="Rider S.D."/>
        </authorList>
    </citation>
    <scope>NUCLEOTIDE SEQUENCE [LARGE SCALE GENOMIC DNA]</scope>
    <source>
        <strain evidence="2">Arlian Lab</strain>
        <tissue evidence="2">Whole body</tissue>
    </source>
</reference>
<organism evidence="2 3">
    <name type="scientific">Euroglyphus maynei</name>
    <name type="common">Mayne's house dust mite</name>
    <dbReference type="NCBI Taxonomy" id="6958"/>
    <lineage>
        <taxon>Eukaryota</taxon>
        <taxon>Metazoa</taxon>
        <taxon>Ecdysozoa</taxon>
        <taxon>Arthropoda</taxon>
        <taxon>Chelicerata</taxon>
        <taxon>Arachnida</taxon>
        <taxon>Acari</taxon>
        <taxon>Acariformes</taxon>
        <taxon>Sarcoptiformes</taxon>
        <taxon>Astigmata</taxon>
        <taxon>Psoroptidia</taxon>
        <taxon>Analgoidea</taxon>
        <taxon>Pyroglyphidae</taxon>
        <taxon>Pyroglyphinae</taxon>
        <taxon>Euroglyphus</taxon>
    </lineage>
</organism>
<name>A0A1Y3APQ8_EURMA</name>
<feature type="region of interest" description="Disordered" evidence="1">
    <location>
        <begin position="43"/>
        <end position="86"/>
    </location>
</feature>
<dbReference type="AlphaFoldDB" id="A0A1Y3APQ8"/>
<keyword evidence="3" id="KW-1185">Reference proteome</keyword>
<gene>
    <name evidence="2" type="ORF">BLA29_010099</name>
</gene>
<feature type="compositionally biased region" description="Low complexity" evidence="1">
    <location>
        <begin position="70"/>
        <end position="86"/>
    </location>
</feature>
<proteinExistence type="predicted"/>
<evidence type="ECO:0000313" key="2">
    <source>
        <dbReference type="EMBL" id="OTF69814.1"/>
    </source>
</evidence>